<protein>
    <submittedName>
        <fullName evidence="3">Replication initiation protein</fullName>
    </submittedName>
</protein>
<dbReference type="InterPro" id="IPR004322">
    <property type="entry name" value="Plasmid_replicase_bac"/>
</dbReference>
<dbReference type="Gene3D" id="1.10.340.50">
    <property type="match status" value="1"/>
</dbReference>
<dbReference type="InterPro" id="IPR014820">
    <property type="entry name" value="PriCT_1"/>
</dbReference>
<comment type="caution">
    <text evidence="3">The sequence shown here is derived from an EMBL/GenBank/DDBJ whole genome shotgun (WGS) entry which is preliminary data.</text>
</comment>
<proteinExistence type="predicted"/>
<dbReference type="RefSeq" id="WP_367641354.1">
    <property type="nucleotide sequence ID" value="NZ_JBFNQN010000026.1"/>
</dbReference>
<keyword evidence="4" id="KW-1185">Reference proteome</keyword>
<feature type="region of interest" description="Disordered" evidence="1">
    <location>
        <begin position="264"/>
        <end position="304"/>
    </location>
</feature>
<dbReference type="Proteomes" id="UP001555826">
    <property type="component" value="Unassembled WGS sequence"/>
</dbReference>
<sequence length="331" mass="37006">MTGLTAQEWTSSHWRPRRPLATDDLALGCWRQSREQALDRLYVEHSPKALLSMLVVDVDHPDTLMRAIGLPRAHPEPSWVAEGLSGRGHVGWVLSAPVCRTDAARPEPLEFAARVQEGLRRAVDGDPGYAGLLTKNPTHDGWYPTWGRAEAYELRDLARGLGDLFPRALPKRAAEQTGLGRNVHLFDALRLWAYRARYRYTDRQEWEQTVLAYALNINTEFLVPLGVPEVSDTARSVARWVWRKFSREGLVVIQTVRGRRRAAQPSAAEARAKGGIRGAATTNARNSLELQEGRRRGGLANTPAQQEARRANLAKAHSKRQALRAAIREGV</sequence>
<accession>A0ABV3PDY0</accession>
<feature type="compositionally biased region" description="Polar residues" evidence="1">
    <location>
        <begin position="280"/>
        <end position="289"/>
    </location>
</feature>
<reference evidence="3 4" key="1">
    <citation type="submission" date="2024-07" db="EMBL/GenBank/DDBJ databases">
        <authorList>
            <person name="Thanompreechachai J."/>
            <person name="Duangmal K."/>
        </authorList>
    </citation>
    <scope>NUCLEOTIDE SEQUENCE [LARGE SCALE GENOMIC DNA]</scope>
    <source>
        <strain evidence="3 4">KCTC 19886</strain>
    </source>
</reference>
<evidence type="ECO:0000256" key="1">
    <source>
        <dbReference type="SAM" id="MobiDB-lite"/>
    </source>
</evidence>
<organism evidence="3 4">
    <name type="scientific">Kineococcus endophyticus</name>
    <dbReference type="NCBI Taxonomy" id="1181883"/>
    <lineage>
        <taxon>Bacteria</taxon>
        <taxon>Bacillati</taxon>
        <taxon>Actinomycetota</taxon>
        <taxon>Actinomycetes</taxon>
        <taxon>Kineosporiales</taxon>
        <taxon>Kineosporiaceae</taxon>
        <taxon>Kineococcus</taxon>
    </lineage>
</organism>
<evidence type="ECO:0000259" key="2">
    <source>
        <dbReference type="SMART" id="SM00942"/>
    </source>
</evidence>
<feature type="domain" description="Primase C-terminal 1" evidence="2">
    <location>
        <begin position="171"/>
        <end position="243"/>
    </location>
</feature>
<dbReference type="EMBL" id="JBFNQN010000026">
    <property type="protein sequence ID" value="MEW9267841.1"/>
    <property type="molecule type" value="Genomic_DNA"/>
</dbReference>
<dbReference type="Pfam" id="PF03090">
    <property type="entry name" value="Replicase"/>
    <property type="match status" value="1"/>
</dbReference>
<evidence type="ECO:0000313" key="3">
    <source>
        <dbReference type="EMBL" id="MEW9267841.1"/>
    </source>
</evidence>
<gene>
    <name evidence="3" type="ORF">AB1207_24135</name>
</gene>
<evidence type="ECO:0000313" key="4">
    <source>
        <dbReference type="Proteomes" id="UP001555826"/>
    </source>
</evidence>
<name>A0ABV3PDY0_9ACTN</name>
<dbReference type="Pfam" id="PF08708">
    <property type="entry name" value="PriCT_1"/>
    <property type="match status" value="1"/>
</dbReference>
<dbReference type="SMART" id="SM00942">
    <property type="entry name" value="PriCT_1"/>
    <property type="match status" value="1"/>
</dbReference>